<dbReference type="Proteomes" id="UP001596157">
    <property type="component" value="Unassembled WGS sequence"/>
</dbReference>
<name>A0ABW0EFI7_9PSEU</name>
<proteinExistence type="predicted"/>
<sequence>MSPDHPRPTGTAAADLLTLEFADPPPAAAGIGGPRESAAETHLIGPRGARPRGPAALDHLDPRMVGIIGRAGVGHVAAADATGQCDSAFREITVLDPRRIAYPAAGPAPAAVGVLLLDFTDEPVGLHVNGRAHAEGPWIVVEVEEARIHGTPGA</sequence>
<reference evidence="2" key="1">
    <citation type="journal article" date="2019" name="Int. J. Syst. Evol. Microbiol.">
        <title>The Global Catalogue of Microorganisms (GCM) 10K type strain sequencing project: providing services to taxonomists for standard genome sequencing and annotation.</title>
        <authorList>
            <consortium name="The Broad Institute Genomics Platform"/>
            <consortium name="The Broad Institute Genome Sequencing Center for Infectious Disease"/>
            <person name="Wu L."/>
            <person name="Ma J."/>
        </authorList>
    </citation>
    <scope>NUCLEOTIDE SEQUENCE [LARGE SCALE GENOMIC DNA]</scope>
    <source>
        <strain evidence="2">CCUG 59778</strain>
    </source>
</reference>
<protein>
    <submittedName>
        <fullName evidence="1">Uncharacterized protein</fullName>
    </submittedName>
</protein>
<keyword evidence="2" id="KW-1185">Reference proteome</keyword>
<evidence type="ECO:0000313" key="2">
    <source>
        <dbReference type="Proteomes" id="UP001596157"/>
    </source>
</evidence>
<evidence type="ECO:0000313" key="1">
    <source>
        <dbReference type="EMBL" id="MFC5285727.1"/>
    </source>
</evidence>
<dbReference type="RefSeq" id="WP_378242935.1">
    <property type="nucleotide sequence ID" value="NZ_JBHSKF010000001.1"/>
</dbReference>
<gene>
    <name evidence="1" type="ORF">ACFPM7_01570</name>
</gene>
<comment type="caution">
    <text evidence="1">The sequence shown here is derived from an EMBL/GenBank/DDBJ whole genome shotgun (WGS) entry which is preliminary data.</text>
</comment>
<dbReference type="EMBL" id="JBHSKF010000001">
    <property type="protein sequence ID" value="MFC5285727.1"/>
    <property type="molecule type" value="Genomic_DNA"/>
</dbReference>
<accession>A0ABW0EFI7</accession>
<organism evidence="1 2">
    <name type="scientific">Actinokineospora guangxiensis</name>
    <dbReference type="NCBI Taxonomy" id="1490288"/>
    <lineage>
        <taxon>Bacteria</taxon>
        <taxon>Bacillati</taxon>
        <taxon>Actinomycetota</taxon>
        <taxon>Actinomycetes</taxon>
        <taxon>Pseudonocardiales</taxon>
        <taxon>Pseudonocardiaceae</taxon>
        <taxon>Actinokineospora</taxon>
    </lineage>
</organism>